<proteinExistence type="predicted"/>
<accession>A0A9Q0I864</accession>
<dbReference type="AlphaFoldDB" id="A0A9Q0I864"/>
<sequence>MEKQPIRAVLSLNPSYVSRCGHQGPQALCHQPGISLTKRPNVHRVVLVAQRPPQQQPSCYTDQATENTTEC</sequence>
<name>A0A9Q0I864_9TELE</name>
<dbReference type="EMBL" id="JANIIK010000115">
    <property type="protein sequence ID" value="KAJ3588865.1"/>
    <property type="molecule type" value="Genomic_DNA"/>
</dbReference>
<protein>
    <submittedName>
        <fullName evidence="1">Uncharacterized protein</fullName>
    </submittedName>
</protein>
<keyword evidence="2" id="KW-1185">Reference proteome</keyword>
<evidence type="ECO:0000313" key="2">
    <source>
        <dbReference type="Proteomes" id="UP001148018"/>
    </source>
</evidence>
<comment type="caution">
    <text evidence="1">The sequence shown here is derived from an EMBL/GenBank/DDBJ whole genome shotgun (WGS) entry which is preliminary data.</text>
</comment>
<gene>
    <name evidence="1" type="ORF">NHX12_009719</name>
</gene>
<dbReference type="Proteomes" id="UP001148018">
    <property type="component" value="Unassembled WGS sequence"/>
</dbReference>
<evidence type="ECO:0000313" key="1">
    <source>
        <dbReference type="EMBL" id="KAJ3588865.1"/>
    </source>
</evidence>
<reference evidence="1" key="1">
    <citation type="submission" date="2022-07" db="EMBL/GenBank/DDBJ databases">
        <title>Chromosome-level genome of Muraenolepis orangiensis.</title>
        <authorList>
            <person name="Kim J."/>
        </authorList>
    </citation>
    <scope>NUCLEOTIDE SEQUENCE</scope>
    <source>
        <strain evidence="1">KU_S4_2022</strain>
        <tissue evidence="1">Muscle</tissue>
    </source>
</reference>
<organism evidence="1 2">
    <name type="scientific">Muraenolepis orangiensis</name>
    <name type="common">Patagonian moray cod</name>
    <dbReference type="NCBI Taxonomy" id="630683"/>
    <lineage>
        <taxon>Eukaryota</taxon>
        <taxon>Metazoa</taxon>
        <taxon>Chordata</taxon>
        <taxon>Craniata</taxon>
        <taxon>Vertebrata</taxon>
        <taxon>Euteleostomi</taxon>
        <taxon>Actinopterygii</taxon>
        <taxon>Neopterygii</taxon>
        <taxon>Teleostei</taxon>
        <taxon>Neoteleostei</taxon>
        <taxon>Acanthomorphata</taxon>
        <taxon>Zeiogadaria</taxon>
        <taxon>Gadariae</taxon>
        <taxon>Gadiformes</taxon>
        <taxon>Muraenolepidoidei</taxon>
        <taxon>Muraenolepididae</taxon>
        <taxon>Muraenolepis</taxon>
    </lineage>
</organism>